<protein>
    <recommendedName>
        <fullName evidence="4">DUF1376 domain-containing protein</fullName>
    </recommendedName>
</protein>
<feature type="region of interest" description="Disordered" evidence="1">
    <location>
        <begin position="187"/>
        <end position="209"/>
    </location>
</feature>
<dbReference type="EMBL" id="CYHF01000004">
    <property type="protein sequence ID" value="CUA96378.1"/>
    <property type="molecule type" value="Genomic_DNA"/>
</dbReference>
<dbReference type="Proteomes" id="UP000183649">
    <property type="component" value="Unassembled WGS sequence"/>
</dbReference>
<evidence type="ECO:0000256" key="1">
    <source>
        <dbReference type="SAM" id="MobiDB-lite"/>
    </source>
</evidence>
<evidence type="ECO:0008006" key="4">
    <source>
        <dbReference type="Google" id="ProtNLM"/>
    </source>
</evidence>
<feature type="region of interest" description="Disordered" evidence="1">
    <location>
        <begin position="351"/>
        <end position="376"/>
    </location>
</feature>
<gene>
    <name evidence="2" type="ORF">Ga0061069_104112</name>
</gene>
<reference evidence="3" key="1">
    <citation type="submission" date="2015-08" db="EMBL/GenBank/DDBJ databases">
        <authorList>
            <person name="Varghese N."/>
        </authorList>
    </citation>
    <scope>NUCLEOTIDE SEQUENCE [LARGE SCALE GENOMIC DNA]</scope>
    <source>
        <strain evidence="3">DSM 18181</strain>
    </source>
</reference>
<evidence type="ECO:0000313" key="2">
    <source>
        <dbReference type="EMBL" id="CUA96378.1"/>
    </source>
</evidence>
<proteinExistence type="predicted"/>
<dbReference type="STRING" id="339866.GCA_001418255_01346"/>
<organism evidence="2 3">
    <name type="scientific">Thiomonas bhubaneswarensis</name>
    <dbReference type="NCBI Taxonomy" id="339866"/>
    <lineage>
        <taxon>Bacteria</taxon>
        <taxon>Pseudomonadati</taxon>
        <taxon>Pseudomonadota</taxon>
        <taxon>Betaproteobacteria</taxon>
        <taxon>Burkholderiales</taxon>
        <taxon>Thiomonas</taxon>
    </lineage>
</organism>
<dbReference type="RefSeq" id="WP_055450265.1">
    <property type="nucleotide sequence ID" value="NZ_CYHF01000004.1"/>
</dbReference>
<feature type="region of interest" description="Disordered" evidence="1">
    <location>
        <begin position="143"/>
        <end position="165"/>
    </location>
</feature>
<dbReference type="OrthoDB" id="5526813at2"/>
<evidence type="ECO:0000313" key="3">
    <source>
        <dbReference type="Proteomes" id="UP000183649"/>
    </source>
</evidence>
<dbReference type="AlphaFoldDB" id="A0A0K6HZY5"/>
<accession>A0A0K6HZY5</accession>
<dbReference type="InterPro" id="IPR010781">
    <property type="entry name" value="DUF1376"/>
</dbReference>
<sequence length="396" mass="42741">MRPDTAPLTPPACDLRSMPFMPLDVTRLMDSDFFALSTPVEFKAAVALWAKSWLQVPAASLPDDDRVLAFLAGGLTLMRWRKVRDVALRGWITCSDGRMYHPLIAELALDAWDRVQHLQRDEQPTRRASSSAERMRRLRARRKAMEPGGPVAPDPAAPPAVAAGDAAHVTPDVTPDVTRGDATLVTDATSHVTPPPQHPAKGEEEGEGGYGAQPVTLAAPSQRHLPVLAAMPAPAGADAPLPPPGSSGICQPKAGKLRLTPDEQQLCDAVWAQYGAAYQSRYDAPPLRDSRARHQVAELVRRLGVQAPDVATHYVRSNHDWYVRKGHDVGTLLGDVQKLRAEWMATQKRAGQRAAPVCPPEFRSGAPPARPSEAVQAALESLAQKLRVTPPRAAGG</sequence>
<keyword evidence="3" id="KW-1185">Reference proteome</keyword>
<name>A0A0K6HZY5_9BURK</name>
<dbReference type="Pfam" id="PF07120">
    <property type="entry name" value="DUF1376"/>
    <property type="match status" value="1"/>
</dbReference>